<name>A0A6M8G201_9GAMM</name>
<organism evidence="1 2">
    <name type="scientific">Aquipseudomonas campi</name>
    <dbReference type="NCBI Taxonomy" id="2731681"/>
    <lineage>
        <taxon>Bacteria</taxon>
        <taxon>Pseudomonadati</taxon>
        <taxon>Pseudomonadota</taxon>
        <taxon>Gammaproteobacteria</taxon>
        <taxon>Pseudomonadales</taxon>
        <taxon>Pseudomonadaceae</taxon>
        <taxon>Aquipseudomonas</taxon>
    </lineage>
</organism>
<dbReference type="KEGG" id="pcam:HNE05_07640"/>
<keyword evidence="2" id="KW-1185">Reference proteome</keyword>
<gene>
    <name evidence="1" type="ORF">HNE05_07640</name>
</gene>
<dbReference type="Proteomes" id="UP000501379">
    <property type="component" value="Chromosome"/>
</dbReference>
<dbReference type="AlphaFoldDB" id="A0A6M8G201"/>
<evidence type="ECO:0000313" key="1">
    <source>
        <dbReference type="EMBL" id="QKE63235.1"/>
    </source>
</evidence>
<dbReference type="RefSeq" id="WP_173206419.1">
    <property type="nucleotide sequence ID" value="NZ_CP053697.2"/>
</dbReference>
<accession>A0A6M8G201</accession>
<sequence>MKYESKQTIRHTFDADELKRRVENELTFYRSRDTTARQRGALVKVSHSNATWFLQEIAEKVLAGYTLAEASPILTTYPEFSAFYVKPAALQQDDIAAITAELEAEYKAELKAAYDSHIEAIVAETVAREEAAQRKKEDQARAKLIEAARRDAVACLGTFDAS</sequence>
<protein>
    <submittedName>
        <fullName evidence="1">Uncharacterized protein</fullName>
    </submittedName>
</protein>
<evidence type="ECO:0000313" key="2">
    <source>
        <dbReference type="Proteomes" id="UP000501379"/>
    </source>
</evidence>
<dbReference type="EMBL" id="CP053697">
    <property type="protein sequence ID" value="QKE63235.1"/>
    <property type="molecule type" value="Genomic_DNA"/>
</dbReference>
<reference evidence="1" key="1">
    <citation type="submission" date="2020-07" db="EMBL/GenBank/DDBJ databases">
        <title>Nitrate ammonifying Pseudomonas campi sp. nov. isolated from German agricultural grassland.</title>
        <authorList>
            <person name="Timsy T."/>
            <person name="Ulrich A."/>
            <person name="Spanner T."/>
            <person name="Foesel B."/>
            <person name="Kolb S."/>
            <person name="Horn M.A."/>
            <person name="Behrendt U."/>
        </authorList>
    </citation>
    <scope>NUCLEOTIDE SEQUENCE</scope>
    <source>
        <strain evidence="1">S1-A32-2</strain>
    </source>
</reference>
<proteinExistence type="predicted"/>